<reference evidence="8 13" key="1">
    <citation type="journal article" date="2015" name="Genome Announc.">
        <title>Complete genome sequences for 35 biothreat assay-relevant bacillus species.</title>
        <authorList>
            <person name="Johnson S.L."/>
            <person name="Daligault H.E."/>
            <person name="Davenport K.W."/>
            <person name="Jaissle J."/>
            <person name="Frey K.G."/>
            <person name="Ladner J.T."/>
            <person name="Broomall S.M."/>
            <person name="Bishop-Lilly K.A."/>
            <person name="Bruce D.C."/>
            <person name="Gibbons H.S."/>
            <person name="Coyne S.R."/>
            <person name="Lo C.C."/>
            <person name="Meincke L."/>
            <person name="Munk A.C."/>
            <person name="Koroleva G.I."/>
            <person name="Rosenzweig C.N."/>
            <person name="Palacios G.F."/>
            <person name="Redden C.L."/>
            <person name="Minogue T.D."/>
            <person name="Chain P.S."/>
        </authorList>
    </citation>
    <scope>NUCLEOTIDE SEQUENCE [LARGE SCALE GENOMIC DNA]</scope>
    <source>
        <strain evidence="8 13">HD1011</strain>
    </source>
</reference>
<feature type="transmembrane region" description="Helical" evidence="6">
    <location>
        <begin position="69"/>
        <end position="88"/>
    </location>
</feature>
<evidence type="ECO:0000256" key="3">
    <source>
        <dbReference type="ARBA" id="ARBA00022692"/>
    </source>
</evidence>
<dbReference type="Proteomes" id="UP000286687">
    <property type="component" value="Unassembled WGS sequence"/>
</dbReference>
<dbReference type="OMA" id="MPLKYIW"/>
<dbReference type="Proteomes" id="UP000501107">
    <property type="component" value="Chromosome"/>
</dbReference>
<accession>A0A0B5NH17</accession>
<dbReference type="EMBL" id="SCLP01000005">
    <property type="protein sequence ID" value="TFF46453.1"/>
    <property type="molecule type" value="Genomic_DNA"/>
</dbReference>
<dbReference type="NCBIfam" id="TIGR03954">
    <property type="entry name" value="integ_memb_HG"/>
    <property type="match status" value="1"/>
</dbReference>
<evidence type="ECO:0000256" key="2">
    <source>
        <dbReference type="ARBA" id="ARBA00022475"/>
    </source>
</evidence>
<evidence type="ECO:0000313" key="11">
    <source>
        <dbReference type="EMBL" id="SCC68896.1"/>
    </source>
</evidence>
<name>A0A0B5NH17_BACTU</name>
<dbReference type="GeneID" id="301197698"/>
<evidence type="ECO:0000256" key="4">
    <source>
        <dbReference type="ARBA" id="ARBA00022989"/>
    </source>
</evidence>
<reference evidence="9 17" key="5">
    <citation type="submission" date="2020-05" db="EMBL/GenBank/DDBJ databases">
        <title>FDA dAtabase for Regulatory Grade micrObial Sequences (FDA-ARGOS): Supporting development and validation of Infectious Disease Dx tests.</title>
        <authorList>
            <person name="Nelson B."/>
            <person name="Plummer A."/>
            <person name="Tallon L."/>
            <person name="Sadzewicz L."/>
            <person name="Zhao X."/>
            <person name="Vavikolanu K."/>
            <person name="Mehta A."/>
            <person name="Aluvathingal J."/>
            <person name="Nadendla S."/>
            <person name="Myers T."/>
            <person name="Yan Y."/>
            <person name="Sichtig H."/>
        </authorList>
    </citation>
    <scope>NUCLEOTIDE SEQUENCE [LARGE SCALE GENOMIC DNA]</scope>
    <source>
        <strain evidence="9 17">FDAARGOS_795</strain>
    </source>
</reference>
<comment type="subcellular location">
    <subcellularLocation>
        <location evidence="1">Cell membrane</location>
        <topology evidence="1">Multi-pass membrane protein</topology>
    </subcellularLocation>
</comment>
<dbReference type="EMBL" id="CP053980">
    <property type="protein sequence ID" value="QKH24944.1"/>
    <property type="molecule type" value="Genomic_DNA"/>
</dbReference>
<feature type="transmembrane region" description="Helical" evidence="6">
    <location>
        <begin position="12"/>
        <end position="30"/>
    </location>
</feature>
<sequence>MLSTPIGRLRAIGLIEGISFLLLLFVAMPLKYFAGFATAVKITGMAHGVLFILFIFAVIQVTIVHRKSIAWALGAFVSSVIPFGTFVLDAKLKNEQQ</sequence>
<protein>
    <submittedName>
        <fullName evidence="12">DUF3817 domain-containing protein</fullName>
    </submittedName>
    <submittedName>
        <fullName evidence="8">Integral membrane domain protein</fullName>
    </submittedName>
</protein>
<reference evidence="11 14" key="2">
    <citation type="submission" date="2016-08" db="EMBL/GenBank/DDBJ databases">
        <authorList>
            <person name="Seilhamer J.J."/>
        </authorList>
    </citation>
    <scope>NUCLEOTIDE SEQUENCE [LARGE SCALE GENOMIC DNA]</scope>
    <source>
        <strain evidence="11 14">IEBC_T61001</strain>
    </source>
</reference>
<keyword evidence="5 6" id="KW-0472">Membrane</keyword>
<proteinExistence type="predicted"/>
<dbReference type="GO" id="GO:0005886">
    <property type="term" value="C:plasma membrane"/>
    <property type="evidence" value="ECO:0007669"/>
    <property type="project" value="UniProtKB-SubCell"/>
</dbReference>
<dbReference type="Proteomes" id="UP000195991">
    <property type="component" value="Unassembled WGS sequence"/>
</dbReference>
<feature type="transmembrane region" description="Helical" evidence="6">
    <location>
        <begin position="42"/>
        <end position="63"/>
    </location>
</feature>
<feature type="domain" description="DUF3817" evidence="7">
    <location>
        <begin position="7"/>
        <end position="93"/>
    </location>
</feature>
<dbReference type="EMBL" id="CP009335">
    <property type="protein sequence ID" value="AJG75650.1"/>
    <property type="molecule type" value="Genomic_DNA"/>
</dbReference>
<evidence type="ECO:0000313" key="8">
    <source>
        <dbReference type="EMBL" id="AJG75650.1"/>
    </source>
</evidence>
<keyword evidence="4 6" id="KW-1133">Transmembrane helix</keyword>
<dbReference type="PANTHER" id="PTHR40077:SF1">
    <property type="entry name" value="MEMBRANE PROTEIN"/>
    <property type="match status" value="1"/>
</dbReference>
<evidence type="ECO:0000313" key="10">
    <source>
        <dbReference type="EMBL" id="RVU63244.1"/>
    </source>
</evidence>
<evidence type="ECO:0000313" key="12">
    <source>
        <dbReference type="EMBL" id="TFF46453.1"/>
    </source>
</evidence>
<dbReference type="KEGG" id="btw:BF38_1120"/>
<dbReference type="Pfam" id="PF12823">
    <property type="entry name" value="DUF3817"/>
    <property type="match status" value="1"/>
</dbReference>
<reference evidence="10 15" key="3">
    <citation type="submission" date="2018-01" db="EMBL/GenBank/DDBJ databases">
        <title>Complete genome sequence of G25-42.</title>
        <authorList>
            <person name="Zheng Z."/>
            <person name="Sun M."/>
        </authorList>
    </citation>
    <scope>NUCLEOTIDE SEQUENCE [LARGE SCALE GENOMIC DNA]</scope>
    <source>
        <strain evidence="10 15">G25-42</strain>
    </source>
</reference>
<dbReference type="EMBL" id="LDER01000215">
    <property type="protein sequence ID" value="RVU63244.1"/>
    <property type="molecule type" value="Genomic_DNA"/>
</dbReference>
<dbReference type="RefSeq" id="WP_000953389.1">
    <property type="nucleotide sequence ID" value="NZ_CP009335.1"/>
</dbReference>
<keyword evidence="2" id="KW-1003">Cell membrane</keyword>
<evidence type="ECO:0000256" key="6">
    <source>
        <dbReference type="SAM" id="Phobius"/>
    </source>
</evidence>
<evidence type="ECO:0000313" key="16">
    <source>
        <dbReference type="Proteomes" id="UP000297630"/>
    </source>
</evidence>
<organism evidence="12 16">
    <name type="scientific">Bacillus thuringiensis</name>
    <dbReference type="NCBI Taxonomy" id="1428"/>
    <lineage>
        <taxon>Bacteria</taxon>
        <taxon>Bacillati</taxon>
        <taxon>Bacillota</taxon>
        <taxon>Bacilli</taxon>
        <taxon>Bacillales</taxon>
        <taxon>Bacillaceae</taxon>
        <taxon>Bacillus</taxon>
        <taxon>Bacillus cereus group</taxon>
    </lineage>
</organism>
<dbReference type="InterPro" id="IPR023845">
    <property type="entry name" value="DUF3817_TM"/>
</dbReference>
<evidence type="ECO:0000313" key="14">
    <source>
        <dbReference type="Proteomes" id="UP000195991"/>
    </source>
</evidence>
<reference evidence="12 16" key="4">
    <citation type="submission" date="2019-01" db="EMBL/GenBank/DDBJ databases">
        <title>Draft genome sequence of Bacillus sp. DPC6431.</title>
        <authorList>
            <person name="Arbulu S."/>
            <person name="Murphy K."/>
            <person name="O'Sullivan O."/>
            <person name="Rea M.C."/>
            <person name="Hill C."/>
            <person name="Ross R.P."/>
        </authorList>
    </citation>
    <scope>NUCLEOTIDE SEQUENCE [LARGE SCALE GENOMIC DNA]</scope>
    <source>
        <strain evidence="12 16">DPC6431</strain>
    </source>
</reference>
<evidence type="ECO:0000259" key="7">
    <source>
        <dbReference type="Pfam" id="PF12823"/>
    </source>
</evidence>
<dbReference type="EMBL" id="FMBI01000057">
    <property type="protein sequence ID" value="SCC68896.1"/>
    <property type="molecule type" value="Genomic_DNA"/>
</dbReference>
<evidence type="ECO:0000256" key="1">
    <source>
        <dbReference type="ARBA" id="ARBA00004651"/>
    </source>
</evidence>
<evidence type="ECO:0000313" key="15">
    <source>
        <dbReference type="Proteomes" id="UP000286687"/>
    </source>
</evidence>
<dbReference type="AlphaFoldDB" id="A0A0B5NH17"/>
<gene>
    <name evidence="8" type="ORF">BF38_1120</name>
    <name evidence="10" type="ORF">BM74_16165</name>
    <name evidence="11" type="ORF">BTT61001_06130</name>
    <name evidence="12" type="ORF">EQ803_13330</name>
    <name evidence="9" type="ORF">FOC89_13355</name>
</gene>
<evidence type="ECO:0000313" key="17">
    <source>
        <dbReference type="Proteomes" id="UP000501107"/>
    </source>
</evidence>
<dbReference type="PANTHER" id="PTHR40077">
    <property type="entry name" value="MEMBRANE PROTEIN-RELATED"/>
    <property type="match status" value="1"/>
</dbReference>
<evidence type="ECO:0000313" key="9">
    <source>
        <dbReference type="EMBL" id="QKH24944.1"/>
    </source>
</evidence>
<keyword evidence="3 6" id="KW-0812">Transmembrane</keyword>
<dbReference type="Proteomes" id="UP000297630">
    <property type="component" value="Unassembled WGS sequence"/>
</dbReference>
<dbReference type="Proteomes" id="UP000031876">
    <property type="component" value="Chromosome"/>
</dbReference>
<evidence type="ECO:0000256" key="5">
    <source>
        <dbReference type="ARBA" id="ARBA00023136"/>
    </source>
</evidence>
<evidence type="ECO:0000313" key="13">
    <source>
        <dbReference type="Proteomes" id="UP000031876"/>
    </source>
</evidence>